<reference evidence="2 3" key="1">
    <citation type="journal article" date="2012" name="Nucleic Acids Res.">
        <title>Sequencing of the smallest Apicomplexan genome from the human pathogen Babesia microti.</title>
        <authorList>
            <person name="Cornillot E."/>
            <person name="Hadj-Kaddour K."/>
            <person name="Dassouli A."/>
            <person name="Noel B."/>
            <person name="Ranwez V."/>
            <person name="Vacherie B."/>
            <person name="Augagneur Y."/>
            <person name="Bres V."/>
            <person name="Duclos A."/>
            <person name="Randazzo S."/>
            <person name="Carcy B."/>
            <person name="Debierre-Grockiego F."/>
            <person name="Delbecq S."/>
            <person name="Moubri-Menage K."/>
            <person name="Shams-Eldin H."/>
            <person name="Usmani-Brown S."/>
            <person name="Bringaud F."/>
            <person name="Wincker P."/>
            <person name="Vivares C.P."/>
            <person name="Schwarz R.T."/>
            <person name="Schetters T.P."/>
            <person name="Krause P.J."/>
            <person name="Gorenflot A."/>
            <person name="Berry V."/>
            <person name="Barbe V."/>
            <person name="Ben Mamoun C."/>
        </authorList>
    </citation>
    <scope>NUCLEOTIDE SEQUENCE [LARGE SCALE GENOMIC DNA]</scope>
    <source>
        <strain evidence="2 3">RI</strain>
    </source>
</reference>
<reference evidence="2 3" key="3">
    <citation type="journal article" date="2016" name="Sci. Rep.">
        <title>Genome-wide diversity and gene expression profiling of Babesia microti isolates identify polymorphic genes that mediate host-pathogen interactions.</title>
        <authorList>
            <person name="Silva J.C."/>
            <person name="Cornillot E."/>
            <person name="McCracken C."/>
            <person name="Usmani-Brown S."/>
            <person name="Dwivedi A."/>
            <person name="Ifeonu O.O."/>
            <person name="Crabtree J."/>
            <person name="Gotia H.T."/>
            <person name="Virji A.Z."/>
            <person name="Reynes C."/>
            <person name="Colinge J."/>
            <person name="Kumar V."/>
            <person name="Lawres L."/>
            <person name="Pazzi J.E."/>
            <person name="Pablo J.V."/>
            <person name="Hung C."/>
            <person name="Brancato J."/>
            <person name="Kumari P."/>
            <person name="Orvis J."/>
            <person name="Tretina K."/>
            <person name="Chibucos M."/>
            <person name="Ott S."/>
            <person name="Sadzewicz L."/>
            <person name="Sengamalay N."/>
            <person name="Shetty A.C."/>
            <person name="Su Q."/>
            <person name="Tallon L."/>
            <person name="Fraser C.M."/>
            <person name="Frutos R."/>
            <person name="Molina D.M."/>
            <person name="Krause P.J."/>
            <person name="Ben Mamoun C."/>
        </authorList>
    </citation>
    <scope>NUCLEOTIDE SEQUENCE [LARGE SCALE GENOMIC DNA]</scope>
    <source>
        <strain evidence="2 3">RI</strain>
    </source>
</reference>
<dbReference type="RefSeq" id="XP_012650342.1">
    <property type="nucleotide sequence ID" value="XM_012794888.1"/>
</dbReference>
<protein>
    <submittedName>
        <fullName evidence="2">Uncharacterized protein</fullName>
    </submittedName>
</protein>
<dbReference type="Proteomes" id="UP000002899">
    <property type="component" value="Chromosome IV"/>
</dbReference>
<keyword evidence="3" id="KW-1185">Reference proteome</keyword>
<feature type="signal peptide" evidence="1">
    <location>
        <begin position="1"/>
        <end position="16"/>
    </location>
</feature>
<organism evidence="2 3">
    <name type="scientific">Babesia microti (strain RI)</name>
    <dbReference type="NCBI Taxonomy" id="1133968"/>
    <lineage>
        <taxon>Eukaryota</taxon>
        <taxon>Sar</taxon>
        <taxon>Alveolata</taxon>
        <taxon>Apicomplexa</taxon>
        <taxon>Aconoidasida</taxon>
        <taxon>Piroplasmida</taxon>
        <taxon>Babesiidae</taxon>
        <taxon>Babesia</taxon>
    </lineage>
</organism>
<dbReference type="AlphaFoldDB" id="I7IA02"/>
<dbReference type="GeneID" id="24426387"/>
<dbReference type="VEuPathDB" id="PiroplasmaDB:BmR1_04g08785"/>
<sequence length="223" mass="25720">MLSILLRLVLLVHSIAITTRNDLFHALCLYRNTSKKVDKLKSDLSKTLSYNYHQHNLGNFINSIRNNYLLPDIQLSPGSRTFYSILSLPSYIELANQILHKSDVLIEFDLQIQSNSLLESLPDTHAKRAELRADAYKKFRHIKSQLTDGLPFSSVISEHLIIRDSFKTLNYGDSWRLVHKKACENQLVAIFKRIANAVINKVFIPLLVTTLSNLFKHFRMQIN</sequence>
<dbReference type="EMBL" id="LN871599">
    <property type="protein sequence ID" value="CCF75934.1"/>
    <property type="molecule type" value="Genomic_DNA"/>
</dbReference>
<accession>I7IA02</accession>
<proteinExistence type="predicted"/>
<gene>
    <name evidence="2" type="ORF">BmR1_04g08785</name>
</gene>
<evidence type="ECO:0000256" key="1">
    <source>
        <dbReference type="SAM" id="SignalP"/>
    </source>
</evidence>
<dbReference type="KEGG" id="bmic:BmR1_04g08785"/>
<reference evidence="2 3" key="2">
    <citation type="journal article" date="2013" name="PLoS ONE">
        <title>Whole genome mapping and re-organization of the nuclear and mitochondrial genomes of Babesia microti isolates.</title>
        <authorList>
            <person name="Cornillot E."/>
            <person name="Dassouli A."/>
            <person name="Garg A."/>
            <person name="Pachikara N."/>
            <person name="Randazzo S."/>
            <person name="Depoix D."/>
            <person name="Carcy B."/>
            <person name="Delbecq S."/>
            <person name="Frutos R."/>
            <person name="Silva J.C."/>
            <person name="Sutton R."/>
            <person name="Krause P.J."/>
            <person name="Mamoun C.B."/>
        </authorList>
    </citation>
    <scope>NUCLEOTIDE SEQUENCE [LARGE SCALE GENOMIC DNA]</scope>
    <source>
        <strain evidence="2 3">RI</strain>
    </source>
</reference>
<name>I7IA02_BABMR</name>
<feature type="chain" id="PRO_5003710877" evidence="1">
    <location>
        <begin position="17"/>
        <end position="223"/>
    </location>
</feature>
<evidence type="ECO:0000313" key="2">
    <source>
        <dbReference type="EMBL" id="CCF75934.1"/>
    </source>
</evidence>
<evidence type="ECO:0000313" key="3">
    <source>
        <dbReference type="Proteomes" id="UP000002899"/>
    </source>
</evidence>
<keyword evidence="1" id="KW-0732">Signal</keyword>